<dbReference type="PANTHER" id="PTHR22911">
    <property type="entry name" value="ACYL-MALONYL CONDENSING ENZYME-RELATED"/>
    <property type="match status" value="1"/>
</dbReference>
<accession>A0A3M0G3T6</accession>
<evidence type="ECO:0000256" key="7">
    <source>
        <dbReference type="ARBA" id="ARBA00023136"/>
    </source>
</evidence>
<keyword evidence="5 8" id="KW-0812">Transmembrane</keyword>
<comment type="similarity">
    <text evidence="2">Belongs to the EamA transporter family.</text>
</comment>
<dbReference type="AlphaFoldDB" id="A0A3M0G3T6"/>
<dbReference type="PANTHER" id="PTHR22911:SF137">
    <property type="entry name" value="SOLUTE CARRIER FAMILY 35 MEMBER G2-RELATED"/>
    <property type="match status" value="1"/>
</dbReference>
<feature type="transmembrane region" description="Helical" evidence="8">
    <location>
        <begin position="174"/>
        <end position="196"/>
    </location>
</feature>
<dbReference type="OrthoDB" id="369870at2"/>
<keyword evidence="3" id="KW-0813">Transport</keyword>
<evidence type="ECO:0000313" key="11">
    <source>
        <dbReference type="Proteomes" id="UP000275256"/>
    </source>
</evidence>
<dbReference type="Pfam" id="PF00892">
    <property type="entry name" value="EamA"/>
    <property type="match status" value="1"/>
</dbReference>
<dbReference type="Proteomes" id="UP000275256">
    <property type="component" value="Unassembled WGS sequence"/>
</dbReference>
<feature type="transmembrane region" description="Helical" evidence="8">
    <location>
        <begin position="235"/>
        <end position="257"/>
    </location>
</feature>
<evidence type="ECO:0000256" key="8">
    <source>
        <dbReference type="SAM" id="Phobius"/>
    </source>
</evidence>
<name>A0A3M0G3T6_9ACTN</name>
<evidence type="ECO:0000256" key="1">
    <source>
        <dbReference type="ARBA" id="ARBA00004651"/>
    </source>
</evidence>
<comment type="caution">
    <text evidence="10">The sequence shown here is derived from an EMBL/GenBank/DDBJ whole genome shotgun (WGS) entry which is preliminary data.</text>
</comment>
<feature type="transmembrane region" description="Helical" evidence="8">
    <location>
        <begin position="5"/>
        <end position="22"/>
    </location>
</feature>
<evidence type="ECO:0000259" key="9">
    <source>
        <dbReference type="Pfam" id="PF00892"/>
    </source>
</evidence>
<protein>
    <submittedName>
        <fullName evidence="10">EamA family transporter RarD</fullName>
    </submittedName>
</protein>
<dbReference type="InterPro" id="IPR004626">
    <property type="entry name" value="RarD"/>
</dbReference>
<evidence type="ECO:0000256" key="5">
    <source>
        <dbReference type="ARBA" id="ARBA00022692"/>
    </source>
</evidence>
<evidence type="ECO:0000256" key="3">
    <source>
        <dbReference type="ARBA" id="ARBA00022448"/>
    </source>
</evidence>
<evidence type="ECO:0000313" key="10">
    <source>
        <dbReference type="EMBL" id="RMB59630.1"/>
    </source>
</evidence>
<feature type="domain" description="EamA" evidence="9">
    <location>
        <begin position="4"/>
        <end position="138"/>
    </location>
</feature>
<feature type="transmembrane region" description="Helical" evidence="8">
    <location>
        <begin position="67"/>
        <end position="86"/>
    </location>
</feature>
<dbReference type="RefSeq" id="WP_121901109.1">
    <property type="nucleotide sequence ID" value="NZ_REFW01000002.1"/>
</dbReference>
<dbReference type="EMBL" id="REFW01000002">
    <property type="protein sequence ID" value="RMB59630.1"/>
    <property type="molecule type" value="Genomic_DNA"/>
</dbReference>
<feature type="transmembrane region" description="Helical" evidence="8">
    <location>
        <begin position="123"/>
        <end position="140"/>
    </location>
</feature>
<keyword evidence="7 8" id="KW-0472">Membrane</keyword>
<dbReference type="InterPro" id="IPR037185">
    <property type="entry name" value="EmrE-like"/>
</dbReference>
<comment type="subcellular location">
    <subcellularLocation>
        <location evidence="1">Cell membrane</location>
        <topology evidence="1">Multi-pass membrane protein</topology>
    </subcellularLocation>
</comment>
<keyword evidence="11" id="KW-1185">Reference proteome</keyword>
<organism evidence="10 11">
    <name type="scientific">Tessaracoccus antarcticus</name>
    <dbReference type="NCBI Taxonomy" id="2479848"/>
    <lineage>
        <taxon>Bacteria</taxon>
        <taxon>Bacillati</taxon>
        <taxon>Actinomycetota</taxon>
        <taxon>Actinomycetes</taxon>
        <taxon>Propionibacteriales</taxon>
        <taxon>Propionibacteriaceae</taxon>
        <taxon>Tessaracoccus</taxon>
    </lineage>
</organism>
<feature type="transmembrane region" description="Helical" evidence="8">
    <location>
        <begin position="34"/>
        <end position="55"/>
    </location>
</feature>
<gene>
    <name evidence="10" type="primary">rarD</name>
    <name evidence="10" type="ORF">EAX62_07590</name>
</gene>
<sequence length="302" mass="32145">MRAGVVYSAAAYLLWSLFPLYFTLLARSGPLEIIGYRVVCSLVFCVLILAVVGGWRDVRGLLAQRRTALMLVAAGVLVTVNWTVYVVGVNSGRTLDAALGYFINPLVAAVLGVVVLRETMSRVQWVAFVVGVVACVVLALGYGKVPWIAFGVASTFGVYSLVKKQVGAKVTALSGLTVETATVAPVMVAYLVWLTLSGGSTVEVASPYGLLMMAAGPITAIPLLLFAAGARRVRLVTLGMIQYIAPIGQFLLGWLVFHEPMPPERWVGFALVWVAVALFAGSALWQLARTSSKVPAPTVGEK</sequence>
<feature type="transmembrane region" description="Helical" evidence="8">
    <location>
        <begin position="98"/>
        <end position="116"/>
    </location>
</feature>
<feature type="transmembrane region" description="Helical" evidence="8">
    <location>
        <begin position="146"/>
        <end position="162"/>
    </location>
</feature>
<proteinExistence type="inferred from homology"/>
<dbReference type="NCBIfam" id="TIGR00688">
    <property type="entry name" value="rarD"/>
    <property type="match status" value="1"/>
</dbReference>
<feature type="transmembrane region" description="Helical" evidence="8">
    <location>
        <begin position="269"/>
        <end position="288"/>
    </location>
</feature>
<dbReference type="InterPro" id="IPR000620">
    <property type="entry name" value="EamA_dom"/>
</dbReference>
<dbReference type="SUPFAM" id="SSF103481">
    <property type="entry name" value="Multidrug resistance efflux transporter EmrE"/>
    <property type="match status" value="2"/>
</dbReference>
<keyword evidence="4" id="KW-1003">Cell membrane</keyword>
<evidence type="ECO:0000256" key="4">
    <source>
        <dbReference type="ARBA" id="ARBA00022475"/>
    </source>
</evidence>
<feature type="transmembrane region" description="Helical" evidence="8">
    <location>
        <begin position="208"/>
        <end position="228"/>
    </location>
</feature>
<keyword evidence="6 8" id="KW-1133">Transmembrane helix</keyword>
<evidence type="ECO:0000256" key="6">
    <source>
        <dbReference type="ARBA" id="ARBA00022989"/>
    </source>
</evidence>
<reference evidence="10 11" key="1">
    <citation type="submission" date="2018-10" db="EMBL/GenBank/DDBJ databases">
        <title>Tessaracoccus antarcticuss sp. nov., isolated from sediment.</title>
        <authorList>
            <person name="Zhou L.Y."/>
            <person name="Du Z.J."/>
        </authorList>
    </citation>
    <scope>NUCLEOTIDE SEQUENCE [LARGE SCALE GENOMIC DNA]</scope>
    <source>
        <strain evidence="10 11">JDX10</strain>
    </source>
</reference>
<evidence type="ECO:0000256" key="2">
    <source>
        <dbReference type="ARBA" id="ARBA00007362"/>
    </source>
</evidence>
<dbReference type="GO" id="GO:0005886">
    <property type="term" value="C:plasma membrane"/>
    <property type="evidence" value="ECO:0007669"/>
    <property type="project" value="UniProtKB-SubCell"/>
</dbReference>